<comment type="similarity">
    <text evidence="3 10">Belongs to the FliL family.</text>
</comment>
<evidence type="ECO:0000256" key="2">
    <source>
        <dbReference type="ARBA" id="ARBA00004162"/>
    </source>
</evidence>
<dbReference type="GO" id="GO:0071978">
    <property type="term" value="P:bacterial-type flagellum-dependent swarming motility"/>
    <property type="evidence" value="ECO:0007669"/>
    <property type="project" value="TreeGrafter"/>
</dbReference>
<evidence type="ECO:0000256" key="7">
    <source>
        <dbReference type="ARBA" id="ARBA00022779"/>
    </source>
</evidence>
<keyword evidence="7 10" id="KW-0283">Flagellar rotation</keyword>
<organism evidence="11 12">
    <name type="scientific">Helicobacter bilis</name>
    <dbReference type="NCBI Taxonomy" id="37372"/>
    <lineage>
        <taxon>Bacteria</taxon>
        <taxon>Pseudomonadati</taxon>
        <taxon>Campylobacterota</taxon>
        <taxon>Epsilonproteobacteria</taxon>
        <taxon>Campylobacterales</taxon>
        <taxon>Helicobacteraceae</taxon>
        <taxon>Helicobacter</taxon>
    </lineage>
</organism>
<dbReference type="PANTHER" id="PTHR35091">
    <property type="entry name" value="FLAGELLAR PROTEIN FLIL"/>
    <property type="match status" value="1"/>
</dbReference>
<evidence type="ECO:0000256" key="1">
    <source>
        <dbReference type="ARBA" id="ARBA00002254"/>
    </source>
</evidence>
<evidence type="ECO:0000313" key="11">
    <source>
        <dbReference type="EMBL" id="AQQ60103.1"/>
    </source>
</evidence>
<dbReference type="KEGG" id="hbl:XJ32_08350"/>
<comment type="subcellular location">
    <subcellularLocation>
        <location evidence="2">Cell membrane</location>
        <topology evidence="2">Single-pass membrane protein</topology>
    </subcellularLocation>
</comment>
<dbReference type="Pfam" id="PF03748">
    <property type="entry name" value="FliL"/>
    <property type="match status" value="1"/>
</dbReference>
<evidence type="ECO:0000256" key="9">
    <source>
        <dbReference type="ARBA" id="ARBA00023136"/>
    </source>
</evidence>
<evidence type="ECO:0000313" key="12">
    <source>
        <dbReference type="Proteomes" id="UP000188298"/>
    </source>
</evidence>
<keyword evidence="6 10" id="KW-0812">Transmembrane</keyword>
<name>A0A1Q2LI86_9HELI</name>
<gene>
    <name evidence="11" type="ORF">XJ32_08350</name>
</gene>
<dbReference type="GO" id="GO:0009425">
    <property type="term" value="C:bacterial-type flagellum basal body"/>
    <property type="evidence" value="ECO:0007669"/>
    <property type="project" value="InterPro"/>
</dbReference>
<keyword evidence="9 10" id="KW-0472">Membrane</keyword>
<evidence type="ECO:0000256" key="10">
    <source>
        <dbReference type="RuleBase" id="RU364125"/>
    </source>
</evidence>
<dbReference type="InterPro" id="IPR005503">
    <property type="entry name" value="FliL"/>
</dbReference>
<keyword evidence="4 10" id="KW-1003">Cell membrane</keyword>
<protein>
    <recommendedName>
        <fullName evidence="10">Flagellar protein FliL</fullName>
    </recommendedName>
</protein>
<evidence type="ECO:0000256" key="8">
    <source>
        <dbReference type="ARBA" id="ARBA00022989"/>
    </source>
</evidence>
<dbReference type="GO" id="GO:0006935">
    <property type="term" value="P:chemotaxis"/>
    <property type="evidence" value="ECO:0007669"/>
    <property type="project" value="UniProtKB-KW"/>
</dbReference>
<evidence type="ECO:0000256" key="4">
    <source>
        <dbReference type="ARBA" id="ARBA00022475"/>
    </source>
</evidence>
<feature type="transmembrane region" description="Helical" evidence="10">
    <location>
        <begin position="16"/>
        <end position="40"/>
    </location>
</feature>
<keyword evidence="8 10" id="KW-1133">Transmembrane helix</keyword>
<sequence>MAEEEKPAAEEKKGKGLIFIIIGVVVAVLILVGVVVFLFMGGDEEGDHGGGNAAPPPQIANLTPEQQALLQNEAYKNPVAIMPLEKDFIINLKSPDPENMRVAGFAKFRATLLLADKNAVKEVDAKLDIVRGVIADATSAYLATELQGSQGRQKLANAIVASLNSVLTDGKVAAVVFPDFIIQP</sequence>
<dbReference type="PANTHER" id="PTHR35091:SF2">
    <property type="entry name" value="FLAGELLAR PROTEIN FLIL"/>
    <property type="match status" value="1"/>
</dbReference>
<comment type="function">
    <text evidence="1 10">Controls the rotational direction of flagella during chemotaxis.</text>
</comment>
<evidence type="ECO:0000256" key="6">
    <source>
        <dbReference type="ARBA" id="ARBA00022692"/>
    </source>
</evidence>
<reference evidence="11 12" key="1">
    <citation type="submission" date="2017-02" db="EMBL/GenBank/DDBJ databases">
        <title>Whole genome sequencing of Helicobacter bilis strain AAQJH.</title>
        <authorList>
            <person name="Conlan S."/>
            <person name="Thomas P.J."/>
            <person name="Mullikin J."/>
            <person name="Palmore T.N."/>
            <person name="Frank K.M."/>
            <person name="Segre J.A."/>
        </authorList>
    </citation>
    <scope>NUCLEOTIDE SEQUENCE [LARGE SCALE GENOMIC DNA]</scope>
    <source>
        <strain evidence="11 12">AAQJH</strain>
    </source>
</reference>
<accession>A0A1Q2LI86</accession>
<dbReference type="RefSeq" id="WP_077389018.1">
    <property type="nucleotide sequence ID" value="NZ_CP019645.1"/>
</dbReference>
<dbReference type="AlphaFoldDB" id="A0A1Q2LI86"/>
<evidence type="ECO:0000256" key="3">
    <source>
        <dbReference type="ARBA" id="ARBA00008281"/>
    </source>
</evidence>
<proteinExistence type="inferred from homology"/>
<keyword evidence="5 10" id="KW-0145">Chemotaxis</keyword>
<dbReference type="GO" id="GO:0005886">
    <property type="term" value="C:plasma membrane"/>
    <property type="evidence" value="ECO:0007669"/>
    <property type="project" value="UniProtKB-SubCell"/>
</dbReference>
<dbReference type="EMBL" id="CP019645">
    <property type="protein sequence ID" value="AQQ60103.1"/>
    <property type="molecule type" value="Genomic_DNA"/>
</dbReference>
<dbReference type="Proteomes" id="UP000188298">
    <property type="component" value="Chromosome"/>
</dbReference>
<evidence type="ECO:0000256" key="5">
    <source>
        <dbReference type="ARBA" id="ARBA00022500"/>
    </source>
</evidence>